<evidence type="ECO:0000313" key="2">
    <source>
        <dbReference type="EMBL" id="KON82860.1"/>
    </source>
</evidence>
<dbReference type="EMBL" id="LGUE01000008">
    <property type="protein sequence ID" value="KON82860.1"/>
    <property type="molecule type" value="Genomic_DNA"/>
</dbReference>
<name>A0A0M0FZ74_9BACI</name>
<dbReference type="Proteomes" id="UP000037405">
    <property type="component" value="Unassembled WGS sequence"/>
</dbReference>
<reference evidence="3" key="1">
    <citation type="submission" date="2015-07" db="EMBL/GenBank/DDBJ databases">
        <title>Fjat-14235 jcm11544.</title>
        <authorList>
            <person name="Liu B."/>
            <person name="Wang J."/>
            <person name="Zhu Y."/>
            <person name="Liu G."/>
            <person name="Chen Q."/>
            <person name="Chen Z."/>
            <person name="Lan J."/>
            <person name="Che J."/>
            <person name="Ge C."/>
            <person name="Shi H."/>
            <person name="Pan Z."/>
            <person name="Liu X."/>
        </authorList>
    </citation>
    <scope>NUCLEOTIDE SEQUENCE [LARGE SCALE GENOMIC DNA]</scope>
    <source>
        <strain evidence="3">JCM 11544</strain>
    </source>
</reference>
<evidence type="ECO:0000313" key="3">
    <source>
        <dbReference type="Proteomes" id="UP000037405"/>
    </source>
</evidence>
<accession>A0A0M0FZ74</accession>
<sequence length="76" mass="8548">MTFLALNTLSIRTPPIICEPEPEPEPEPKPKPSPTQPTQKKKRKTKRSCASPLSIKHAKQSIQPDLPLQTFPHRQG</sequence>
<keyword evidence="3" id="KW-1185">Reference proteome</keyword>
<proteinExistence type="predicted"/>
<feature type="region of interest" description="Disordered" evidence="1">
    <location>
        <begin position="1"/>
        <end position="76"/>
    </location>
</feature>
<protein>
    <submittedName>
        <fullName evidence="2">Uncharacterized protein</fullName>
    </submittedName>
</protein>
<evidence type="ECO:0000256" key="1">
    <source>
        <dbReference type="SAM" id="MobiDB-lite"/>
    </source>
</evidence>
<organism evidence="2 3">
    <name type="scientific">Rossellomorea marisflavi</name>
    <dbReference type="NCBI Taxonomy" id="189381"/>
    <lineage>
        <taxon>Bacteria</taxon>
        <taxon>Bacillati</taxon>
        <taxon>Bacillota</taxon>
        <taxon>Bacilli</taxon>
        <taxon>Bacillales</taxon>
        <taxon>Bacillaceae</taxon>
        <taxon>Rossellomorea</taxon>
    </lineage>
</organism>
<dbReference type="AlphaFoldDB" id="A0A0M0FZ74"/>
<gene>
    <name evidence="2" type="ORF">AF331_18590</name>
</gene>
<feature type="compositionally biased region" description="Polar residues" evidence="1">
    <location>
        <begin position="1"/>
        <end position="11"/>
    </location>
</feature>
<comment type="caution">
    <text evidence="2">The sequence shown here is derived from an EMBL/GenBank/DDBJ whole genome shotgun (WGS) entry which is preliminary data.</text>
</comment>